<evidence type="ECO:0000256" key="2">
    <source>
        <dbReference type="SAM" id="MobiDB-lite"/>
    </source>
</evidence>
<dbReference type="PROSITE" id="PS50048">
    <property type="entry name" value="ZN2_CY6_FUNGAL_2"/>
    <property type="match status" value="1"/>
</dbReference>
<dbReference type="Proteomes" id="UP000616885">
    <property type="component" value="Unassembled WGS sequence"/>
</dbReference>
<dbReference type="InterPro" id="IPR021858">
    <property type="entry name" value="Fun_TF"/>
</dbReference>
<dbReference type="PROSITE" id="PS00463">
    <property type="entry name" value="ZN2_CY6_FUNGAL_1"/>
    <property type="match status" value="1"/>
</dbReference>
<feature type="compositionally biased region" description="Low complexity" evidence="2">
    <location>
        <begin position="522"/>
        <end position="535"/>
    </location>
</feature>
<reference evidence="4" key="1">
    <citation type="submission" date="2015-01" db="EMBL/GenBank/DDBJ databases">
        <authorList>
            <person name="Durling Mikael"/>
        </authorList>
    </citation>
    <scope>NUCLEOTIDE SEQUENCE</scope>
</reference>
<reference evidence="5" key="2">
    <citation type="submission" date="2020-10" db="EMBL/GenBank/DDBJ databases">
        <title>High-Quality Genome Resource of Clonostachys rosea strain S41 by Oxford Nanopore Long-Read Sequencing.</title>
        <authorList>
            <person name="Wang H."/>
        </authorList>
    </citation>
    <scope>NUCLEOTIDE SEQUENCE</scope>
    <source>
        <strain evidence="5">S41</strain>
    </source>
</reference>
<dbReference type="SUPFAM" id="SSF57701">
    <property type="entry name" value="Zn2/Cys6 DNA-binding domain"/>
    <property type="match status" value="1"/>
</dbReference>
<dbReference type="CDD" id="cd00067">
    <property type="entry name" value="GAL4"/>
    <property type="match status" value="1"/>
</dbReference>
<feature type="compositionally biased region" description="Acidic residues" evidence="2">
    <location>
        <begin position="700"/>
        <end position="710"/>
    </location>
</feature>
<feature type="compositionally biased region" description="Polar residues" evidence="2">
    <location>
        <begin position="497"/>
        <end position="508"/>
    </location>
</feature>
<organism evidence="4">
    <name type="scientific">Bionectria ochroleuca</name>
    <name type="common">Gliocladium roseum</name>
    <dbReference type="NCBI Taxonomy" id="29856"/>
    <lineage>
        <taxon>Eukaryota</taxon>
        <taxon>Fungi</taxon>
        <taxon>Dikarya</taxon>
        <taxon>Ascomycota</taxon>
        <taxon>Pezizomycotina</taxon>
        <taxon>Sordariomycetes</taxon>
        <taxon>Hypocreomycetidae</taxon>
        <taxon>Hypocreales</taxon>
        <taxon>Bionectriaceae</taxon>
        <taxon>Clonostachys</taxon>
    </lineage>
</organism>
<feature type="region of interest" description="Disordered" evidence="2">
    <location>
        <begin position="497"/>
        <end position="543"/>
    </location>
</feature>
<evidence type="ECO:0000259" key="3">
    <source>
        <dbReference type="PROSITE" id="PS50048"/>
    </source>
</evidence>
<dbReference type="EMBL" id="CDPU01000062">
    <property type="protein sequence ID" value="CEO56171.1"/>
    <property type="molecule type" value="Genomic_DNA"/>
</dbReference>
<feature type="domain" description="Zn(2)-C6 fungal-type" evidence="3">
    <location>
        <begin position="29"/>
        <end position="60"/>
    </location>
</feature>
<evidence type="ECO:0000256" key="1">
    <source>
        <dbReference type="ARBA" id="ARBA00023242"/>
    </source>
</evidence>
<dbReference type="GO" id="GO:0008270">
    <property type="term" value="F:zinc ion binding"/>
    <property type="evidence" value="ECO:0007669"/>
    <property type="project" value="InterPro"/>
</dbReference>
<dbReference type="Pfam" id="PF00172">
    <property type="entry name" value="Zn_clus"/>
    <property type="match status" value="1"/>
</dbReference>
<dbReference type="InterPro" id="IPR001138">
    <property type="entry name" value="Zn2Cys6_DnaBD"/>
</dbReference>
<dbReference type="AlphaFoldDB" id="A0A0B7KN27"/>
<accession>A0A0B7KN27</accession>
<feature type="region of interest" description="Disordered" evidence="2">
    <location>
        <begin position="695"/>
        <end position="718"/>
    </location>
</feature>
<dbReference type="PANTHER" id="PTHR37540:SF9">
    <property type="entry name" value="ZN(2)-C6 FUNGAL-TYPE DOMAIN-CONTAINING PROTEIN"/>
    <property type="match status" value="1"/>
</dbReference>
<dbReference type="GO" id="GO:0000981">
    <property type="term" value="F:DNA-binding transcription factor activity, RNA polymerase II-specific"/>
    <property type="evidence" value="ECO:0007669"/>
    <property type="project" value="InterPro"/>
</dbReference>
<sequence length="718" mass="79751">MSDNLQQRRQGSSSTTSRRRAAEPRQASSCSECRRRKQKCSQGQPCTNCARRFPQPICEYEGRVKARNPTTHAILTAGTQVFTREGPYAHLKLDGMHDAIVQVEEHRIKARFGREDEDTFSLIPYSQFPDPSQPFTASPIPSEEFIGHYRNWLPFRLIVRDRAGQPENVLISDAVRAVTGNGDNGTRISAEDDLLADAIKLVQTARGSKAPSRSLSREENELNLLPMASTKLNKELVRTFLRLLCRFKGSVSGTLDDNQLRNRWTNVMIQDPLLMKVTLFTSACFLNEIGFIPKSVVIALRGIIYTSLNEQLASRRDQISDATILAVCEMVMDEWFWGATEQLHAHMTGLRAMIRMRGGLRGLGMHGYLSKMILVHDYVMAIAHDTLPEMYGLPGYEFEDPVLVPFETSLNSPLMAEGPSFASSTGKLHLHPCTAIILDEVRAMIRAITLLPMDATAEQISEAVQAADWVNQRLGELPENVSLNQVYNLNKPTGSSVLKSHKSMSGTASEAADSPDSSGFTKSGQSPKQSSSSSGVEAIERDNPELANPDQMYKLVRLTASLYCRAIINRAPTSEVCTDDEFTKLWLLIWRIPVAARRSIVGIFLWALIAIAPSCHTKAPARFIRTLITNSYLTIAVENWHLGIEAANAALNLQRWLRGSSATGGLIIGGEGTIEIYGWAQKEVLKNIATIHKASNRGVEEEDEDEDQNNGEDHVMRN</sequence>
<feature type="compositionally biased region" description="Low complexity" evidence="2">
    <location>
        <begin position="7"/>
        <end position="16"/>
    </location>
</feature>
<dbReference type="InterPro" id="IPR036864">
    <property type="entry name" value="Zn2-C6_fun-type_DNA-bd_sf"/>
</dbReference>
<keyword evidence="1" id="KW-0539">Nucleus</keyword>
<dbReference type="SMART" id="SM00066">
    <property type="entry name" value="GAL4"/>
    <property type="match status" value="1"/>
</dbReference>
<name>A0A0B7KN27_BIOOC</name>
<proteinExistence type="predicted"/>
<gene>
    <name evidence="4" type="ORF">BN869_000012229_1</name>
    <name evidence="5" type="ORF">IM811_011993</name>
</gene>
<evidence type="ECO:0000313" key="5">
    <source>
        <dbReference type="EMBL" id="KAF9753235.1"/>
    </source>
</evidence>
<feature type="region of interest" description="Disordered" evidence="2">
    <location>
        <begin position="1"/>
        <end position="29"/>
    </location>
</feature>
<dbReference type="EMBL" id="JADCTT010000004">
    <property type="protein sequence ID" value="KAF9753235.1"/>
    <property type="molecule type" value="Genomic_DNA"/>
</dbReference>
<dbReference type="Gene3D" id="4.10.240.10">
    <property type="entry name" value="Zn(2)-C6 fungal-type DNA-binding domain"/>
    <property type="match status" value="1"/>
</dbReference>
<evidence type="ECO:0000313" key="4">
    <source>
        <dbReference type="EMBL" id="CEO56171.1"/>
    </source>
</evidence>
<dbReference type="Pfam" id="PF11951">
    <property type="entry name" value="Fungal_trans_2"/>
    <property type="match status" value="1"/>
</dbReference>
<protein>
    <recommendedName>
        <fullName evidence="3">Zn(2)-C6 fungal-type domain-containing protein</fullName>
    </recommendedName>
</protein>
<dbReference type="PANTHER" id="PTHR37540">
    <property type="entry name" value="TRANSCRIPTION FACTOR (ACR-2), PUTATIVE-RELATED-RELATED"/>
    <property type="match status" value="1"/>
</dbReference>